<sequence length="194" mass="21310">MAPNAVIVHGMPPWNEFYDPTQPSPSNHHWLPWLAKQLIIREIPAHTPEMPHAFRPEFGAWSREFARYDVGPETLLVGHSCGAGFLVRWLTEHPAVRVGRVLLVAPFLDPTGRRATGMRFREVLLRPTLVGQTAGLTILHSDDDNPDIQRSVAELRAALPDAGYVEVHGRGHLADGPGSTLPEALVALGLGPPR</sequence>
<dbReference type="InterPro" id="IPR010662">
    <property type="entry name" value="RBBP9/YdeN"/>
</dbReference>
<dbReference type="GO" id="GO:0016787">
    <property type="term" value="F:hydrolase activity"/>
    <property type="evidence" value="ECO:0007669"/>
    <property type="project" value="InterPro"/>
</dbReference>
<dbReference type="Proteomes" id="UP000199632">
    <property type="component" value="Unassembled WGS sequence"/>
</dbReference>
<dbReference type="EMBL" id="FNQB01000003">
    <property type="protein sequence ID" value="SDZ49376.1"/>
    <property type="molecule type" value="Genomic_DNA"/>
</dbReference>
<proteinExistence type="predicted"/>
<dbReference type="Pfam" id="PF06821">
    <property type="entry name" value="Ser_hydrolase"/>
    <property type="match status" value="1"/>
</dbReference>
<dbReference type="OrthoDB" id="9804993at2"/>
<keyword evidence="2" id="KW-1185">Reference proteome</keyword>
<dbReference type="STRING" id="137265.SAMN05421684_5722"/>
<dbReference type="SUPFAM" id="SSF53474">
    <property type="entry name" value="alpha/beta-Hydrolases"/>
    <property type="match status" value="1"/>
</dbReference>
<dbReference type="AlphaFoldDB" id="A0A1H3TGM3"/>
<accession>A0A1H3TGM3</accession>
<dbReference type="Gene3D" id="3.40.50.1820">
    <property type="entry name" value="alpha/beta hydrolase"/>
    <property type="match status" value="1"/>
</dbReference>
<evidence type="ECO:0008006" key="3">
    <source>
        <dbReference type="Google" id="ProtNLM"/>
    </source>
</evidence>
<evidence type="ECO:0000313" key="2">
    <source>
        <dbReference type="Proteomes" id="UP000199632"/>
    </source>
</evidence>
<evidence type="ECO:0000313" key="1">
    <source>
        <dbReference type="EMBL" id="SDZ49376.1"/>
    </source>
</evidence>
<gene>
    <name evidence="1" type="ORF">SAMN05421684_5722</name>
</gene>
<dbReference type="RefSeq" id="WP_090799408.1">
    <property type="nucleotide sequence ID" value="NZ_BOND01000002.1"/>
</dbReference>
<protein>
    <recommendedName>
        <fullName evidence="3">Alpha/beta hydrolase family protein</fullName>
    </recommendedName>
</protein>
<organism evidence="1 2">
    <name type="scientific">Asanoa ishikariensis</name>
    <dbReference type="NCBI Taxonomy" id="137265"/>
    <lineage>
        <taxon>Bacteria</taxon>
        <taxon>Bacillati</taxon>
        <taxon>Actinomycetota</taxon>
        <taxon>Actinomycetes</taxon>
        <taxon>Micromonosporales</taxon>
        <taxon>Micromonosporaceae</taxon>
        <taxon>Asanoa</taxon>
    </lineage>
</organism>
<dbReference type="InterPro" id="IPR029058">
    <property type="entry name" value="AB_hydrolase_fold"/>
</dbReference>
<reference evidence="2" key="1">
    <citation type="submission" date="2016-10" db="EMBL/GenBank/DDBJ databases">
        <authorList>
            <person name="Varghese N."/>
            <person name="Submissions S."/>
        </authorList>
    </citation>
    <scope>NUCLEOTIDE SEQUENCE [LARGE SCALE GENOMIC DNA]</scope>
    <source>
        <strain evidence="2">DSM 44718</strain>
    </source>
</reference>
<name>A0A1H3TGM3_9ACTN</name>